<protein>
    <submittedName>
        <fullName evidence="1">Uncharacterized protein</fullName>
    </submittedName>
</protein>
<dbReference type="EMBL" id="JANPWB010000008">
    <property type="protein sequence ID" value="KAJ1160512.1"/>
    <property type="molecule type" value="Genomic_DNA"/>
</dbReference>
<keyword evidence="2" id="KW-1185">Reference proteome</keyword>
<dbReference type="AlphaFoldDB" id="A0AAV7S7D5"/>
<comment type="caution">
    <text evidence="1">The sequence shown here is derived from an EMBL/GenBank/DDBJ whole genome shotgun (WGS) entry which is preliminary data.</text>
</comment>
<accession>A0AAV7S7D5</accession>
<organism evidence="1 2">
    <name type="scientific">Pleurodeles waltl</name>
    <name type="common">Iberian ribbed newt</name>
    <dbReference type="NCBI Taxonomy" id="8319"/>
    <lineage>
        <taxon>Eukaryota</taxon>
        <taxon>Metazoa</taxon>
        <taxon>Chordata</taxon>
        <taxon>Craniata</taxon>
        <taxon>Vertebrata</taxon>
        <taxon>Euteleostomi</taxon>
        <taxon>Amphibia</taxon>
        <taxon>Batrachia</taxon>
        <taxon>Caudata</taxon>
        <taxon>Salamandroidea</taxon>
        <taxon>Salamandridae</taxon>
        <taxon>Pleurodelinae</taxon>
        <taxon>Pleurodeles</taxon>
    </lineage>
</organism>
<name>A0AAV7S7D5_PLEWA</name>
<evidence type="ECO:0000313" key="1">
    <source>
        <dbReference type="EMBL" id="KAJ1160512.1"/>
    </source>
</evidence>
<proteinExistence type="predicted"/>
<reference evidence="1" key="1">
    <citation type="journal article" date="2022" name="bioRxiv">
        <title>Sequencing and chromosome-scale assembly of the giantPleurodeles waltlgenome.</title>
        <authorList>
            <person name="Brown T."/>
            <person name="Elewa A."/>
            <person name="Iarovenko S."/>
            <person name="Subramanian E."/>
            <person name="Araus A.J."/>
            <person name="Petzold A."/>
            <person name="Susuki M."/>
            <person name="Suzuki K.-i.T."/>
            <person name="Hayashi T."/>
            <person name="Toyoda A."/>
            <person name="Oliveira C."/>
            <person name="Osipova E."/>
            <person name="Leigh N.D."/>
            <person name="Simon A."/>
            <person name="Yun M.H."/>
        </authorList>
    </citation>
    <scope>NUCLEOTIDE SEQUENCE</scope>
    <source>
        <strain evidence="1">20211129_DDA</strain>
        <tissue evidence="1">Liver</tissue>
    </source>
</reference>
<evidence type="ECO:0000313" key="2">
    <source>
        <dbReference type="Proteomes" id="UP001066276"/>
    </source>
</evidence>
<sequence>MFNNACQRADESLDHFATWLSKLVTYCKFDHFKNEAEIRLWITEGYHSIGFNTKYQKKHTLNKILTMAGSKARATSHSTHMENGRVRMTEQAHHIAGNSSRQDKPSLPLKEKHEWTCYRCSLEYPHVGACLAMGHKCRKCNSDNHFASICMGGHIKAERGRPARPRITLS</sequence>
<gene>
    <name evidence="1" type="ORF">NDU88_001014</name>
</gene>
<dbReference type="Proteomes" id="UP001066276">
    <property type="component" value="Chromosome 4_2"/>
</dbReference>